<dbReference type="AlphaFoldDB" id="A0A8J4V9Y7"/>
<reference evidence="1" key="1">
    <citation type="submission" date="2020-03" db="EMBL/GenBank/DDBJ databases">
        <title>Castanea mollissima Vanexum genome sequencing.</title>
        <authorList>
            <person name="Staton M."/>
        </authorList>
    </citation>
    <scope>NUCLEOTIDE SEQUENCE</scope>
    <source>
        <tissue evidence="1">Leaf</tissue>
    </source>
</reference>
<dbReference type="OrthoDB" id="10284481at2759"/>
<dbReference type="Proteomes" id="UP000737018">
    <property type="component" value="Unassembled WGS sequence"/>
</dbReference>
<name>A0A8J4V9Y7_9ROSI</name>
<keyword evidence="2" id="KW-1185">Reference proteome</keyword>
<organism evidence="1 2">
    <name type="scientific">Castanea mollissima</name>
    <name type="common">Chinese chestnut</name>
    <dbReference type="NCBI Taxonomy" id="60419"/>
    <lineage>
        <taxon>Eukaryota</taxon>
        <taxon>Viridiplantae</taxon>
        <taxon>Streptophyta</taxon>
        <taxon>Embryophyta</taxon>
        <taxon>Tracheophyta</taxon>
        <taxon>Spermatophyta</taxon>
        <taxon>Magnoliopsida</taxon>
        <taxon>eudicotyledons</taxon>
        <taxon>Gunneridae</taxon>
        <taxon>Pentapetalae</taxon>
        <taxon>rosids</taxon>
        <taxon>fabids</taxon>
        <taxon>Fagales</taxon>
        <taxon>Fagaceae</taxon>
        <taxon>Castanea</taxon>
    </lineage>
</organism>
<gene>
    <name evidence="1" type="ORF">CMV_024136</name>
</gene>
<evidence type="ECO:0000313" key="1">
    <source>
        <dbReference type="EMBL" id="KAF3950067.1"/>
    </source>
</evidence>
<dbReference type="EMBL" id="JRKL02005690">
    <property type="protein sequence ID" value="KAF3950067.1"/>
    <property type="molecule type" value="Genomic_DNA"/>
</dbReference>
<protein>
    <submittedName>
        <fullName evidence="1">Uncharacterized protein</fullName>
    </submittedName>
</protein>
<comment type="caution">
    <text evidence="1">The sequence shown here is derived from an EMBL/GenBank/DDBJ whole genome shotgun (WGS) entry which is preliminary data.</text>
</comment>
<accession>A0A8J4V9Y7</accession>
<evidence type="ECO:0000313" key="2">
    <source>
        <dbReference type="Proteomes" id="UP000737018"/>
    </source>
</evidence>
<sequence>MFFRRIYYRIWKSWEYKNRPEFVISKGSQYCNYFGMDKDHNKVLTKELFLFKNGFIMRTADFLVKLLIIFKPKQEL</sequence>
<proteinExistence type="predicted"/>